<evidence type="ECO:0000256" key="15">
    <source>
        <dbReference type="ARBA" id="ARBA00022989"/>
    </source>
</evidence>
<evidence type="ECO:0000313" key="23">
    <source>
        <dbReference type="Proteomes" id="UP000029981"/>
    </source>
</evidence>
<dbReference type="InterPro" id="IPR001220">
    <property type="entry name" value="Legume_lectin_dom"/>
</dbReference>
<evidence type="ECO:0000256" key="19">
    <source>
        <dbReference type="PROSITE-ProRule" id="PRU10141"/>
    </source>
</evidence>
<dbReference type="PANTHER" id="PTHR27007">
    <property type="match status" value="1"/>
</dbReference>
<evidence type="ECO:0000256" key="20">
    <source>
        <dbReference type="SAM" id="Phobius"/>
    </source>
</evidence>
<dbReference type="InterPro" id="IPR013320">
    <property type="entry name" value="ConA-like_dom_sf"/>
</dbReference>
<keyword evidence="8" id="KW-0808">Transferase</keyword>
<keyword evidence="15 20" id="KW-1133">Transmembrane helix</keyword>
<dbReference type="InterPro" id="IPR008271">
    <property type="entry name" value="Ser/Thr_kinase_AS"/>
</dbReference>
<evidence type="ECO:0000256" key="8">
    <source>
        <dbReference type="ARBA" id="ARBA00022679"/>
    </source>
</evidence>
<evidence type="ECO:0000256" key="18">
    <source>
        <dbReference type="ARBA" id="ARBA00023180"/>
    </source>
</evidence>
<gene>
    <name evidence="22" type="ORF">Csa_6G338050</name>
</gene>
<evidence type="ECO:0000259" key="21">
    <source>
        <dbReference type="PROSITE" id="PS50011"/>
    </source>
</evidence>
<comment type="subcellular location">
    <subcellularLocation>
        <location evidence="1">Cell membrane</location>
        <topology evidence="1">Single-pass type I membrane protein</topology>
    </subcellularLocation>
</comment>
<dbReference type="eggNOG" id="KOG1187">
    <property type="taxonomic scope" value="Eukaryota"/>
</dbReference>
<dbReference type="KEGG" id="csv:101206470"/>
<evidence type="ECO:0000313" key="22">
    <source>
        <dbReference type="EMBL" id="KGN47473.1"/>
    </source>
</evidence>
<dbReference type="EC" id="2.7.11.1" evidence="5"/>
<feature type="transmembrane region" description="Helical" evidence="20">
    <location>
        <begin position="307"/>
        <end position="331"/>
    </location>
</feature>
<dbReference type="PROSITE" id="PS00108">
    <property type="entry name" value="PROTEIN_KINASE_ST"/>
    <property type="match status" value="1"/>
</dbReference>
<dbReference type="OrthoDB" id="1856421at2759"/>
<keyword evidence="12 19" id="KW-0547">Nucleotide-binding</keyword>
<comment type="similarity">
    <text evidence="4">In the C-terminal section; belongs to the protein kinase superfamily. Ser/Thr protein kinase family.</text>
</comment>
<evidence type="ECO:0000256" key="1">
    <source>
        <dbReference type="ARBA" id="ARBA00004251"/>
    </source>
</evidence>
<keyword evidence="23" id="KW-1185">Reference proteome</keyword>
<feature type="domain" description="Protein kinase" evidence="21">
    <location>
        <begin position="371"/>
        <end position="652"/>
    </location>
</feature>
<keyword evidence="6" id="KW-1003">Cell membrane</keyword>
<dbReference type="AlphaFoldDB" id="A0A0A0KD87"/>
<evidence type="ECO:0000256" key="12">
    <source>
        <dbReference type="ARBA" id="ARBA00022741"/>
    </source>
</evidence>
<dbReference type="Gene3D" id="2.60.120.200">
    <property type="match status" value="1"/>
</dbReference>
<keyword evidence="9 20" id="KW-0812">Transmembrane</keyword>
<dbReference type="Pfam" id="PF00069">
    <property type="entry name" value="Pkinase"/>
    <property type="match status" value="1"/>
</dbReference>
<dbReference type="Proteomes" id="UP000029981">
    <property type="component" value="Chromosome 6"/>
</dbReference>
<keyword evidence="7" id="KW-0723">Serine/threonine-protein kinase</keyword>
<comment type="similarity">
    <text evidence="3">In the N-terminal section; belongs to the leguminous lectin family.</text>
</comment>
<name>A0A0A0KD87_CUCSA</name>
<dbReference type="PROSITE" id="PS00107">
    <property type="entry name" value="PROTEIN_KINASE_ATP"/>
    <property type="match status" value="1"/>
</dbReference>
<dbReference type="InterPro" id="IPR019825">
    <property type="entry name" value="Lectin_legB_Mn/Ca_BS"/>
</dbReference>
<dbReference type="OMA" id="ATMVGCL"/>
<dbReference type="InterPro" id="IPR050528">
    <property type="entry name" value="L-type_Lectin-RKs"/>
</dbReference>
<dbReference type="FunFam" id="1.10.510.10:FF:000342">
    <property type="entry name" value="L-type lectin-domain containing receptor kinase VIII.1"/>
    <property type="match status" value="1"/>
</dbReference>
<dbReference type="FunFam" id="3.30.200.20:FF:000810">
    <property type="entry name" value="L-type lectin-domain containing receptor kinase S.6"/>
    <property type="match status" value="1"/>
</dbReference>
<evidence type="ECO:0000256" key="11">
    <source>
        <dbReference type="ARBA" id="ARBA00022734"/>
    </source>
</evidence>
<dbReference type="GO" id="GO:0002229">
    <property type="term" value="P:defense response to oomycetes"/>
    <property type="evidence" value="ECO:0007669"/>
    <property type="project" value="UniProtKB-ARBA"/>
</dbReference>
<evidence type="ECO:0000256" key="7">
    <source>
        <dbReference type="ARBA" id="ARBA00022527"/>
    </source>
</evidence>
<dbReference type="Gene3D" id="1.10.510.10">
    <property type="entry name" value="Transferase(Phosphotransferase) domain 1"/>
    <property type="match status" value="1"/>
</dbReference>
<evidence type="ECO:0000256" key="17">
    <source>
        <dbReference type="ARBA" id="ARBA00023170"/>
    </source>
</evidence>
<dbReference type="SUPFAM" id="SSF49899">
    <property type="entry name" value="Concanavalin A-like lectins/glucanases"/>
    <property type="match status" value="1"/>
</dbReference>
<keyword evidence="17" id="KW-0675">Receptor</keyword>
<dbReference type="SMART" id="SM00220">
    <property type="entry name" value="S_TKc"/>
    <property type="match status" value="1"/>
</dbReference>
<reference evidence="22 23" key="1">
    <citation type="journal article" date="2009" name="Nat. Genet.">
        <title>The genome of the cucumber, Cucumis sativus L.</title>
        <authorList>
            <person name="Huang S."/>
            <person name="Li R."/>
            <person name="Zhang Z."/>
            <person name="Li L."/>
            <person name="Gu X."/>
            <person name="Fan W."/>
            <person name="Lucas W.J."/>
            <person name="Wang X."/>
            <person name="Xie B."/>
            <person name="Ni P."/>
            <person name="Ren Y."/>
            <person name="Zhu H."/>
            <person name="Li J."/>
            <person name="Lin K."/>
            <person name="Jin W."/>
            <person name="Fei Z."/>
            <person name="Li G."/>
            <person name="Staub J."/>
            <person name="Kilian A."/>
            <person name="van der Vossen E.A."/>
            <person name="Wu Y."/>
            <person name="Guo J."/>
            <person name="He J."/>
            <person name="Jia Z."/>
            <person name="Ren Y."/>
            <person name="Tian G."/>
            <person name="Lu Y."/>
            <person name="Ruan J."/>
            <person name="Qian W."/>
            <person name="Wang M."/>
            <person name="Huang Q."/>
            <person name="Li B."/>
            <person name="Xuan Z."/>
            <person name="Cao J."/>
            <person name="Asan"/>
            <person name="Wu Z."/>
            <person name="Zhang J."/>
            <person name="Cai Q."/>
            <person name="Bai Y."/>
            <person name="Zhao B."/>
            <person name="Han Y."/>
            <person name="Li Y."/>
            <person name="Li X."/>
            <person name="Wang S."/>
            <person name="Shi Q."/>
            <person name="Liu S."/>
            <person name="Cho W.K."/>
            <person name="Kim J.Y."/>
            <person name="Xu Y."/>
            <person name="Heller-Uszynska K."/>
            <person name="Miao H."/>
            <person name="Cheng Z."/>
            <person name="Zhang S."/>
            <person name="Wu J."/>
            <person name="Yang Y."/>
            <person name="Kang H."/>
            <person name="Li M."/>
            <person name="Liang H."/>
            <person name="Ren X."/>
            <person name="Shi Z."/>
            <person name="Wen M."/>
            <person name="Jian M."/>
            <person name="Yang H."/>
            <person name="Zhang G."/>
            <person name="Yang Z."/>
            <person name="Chen R."/>
            <person name="Liu S."/>
            <person name="Li J."/>
            <person name="Ma L."/>
            <person name="Liu H."/>
            <person name="Zhou Y."/>
            <person name="Zhao J."/>
            <person name="Fang X."/>
            <person name="Li G."/>
            <person name="Fang L."/>
            <person name="Li Y."/>
            <person name="Liu D."/>
            <person name="Zheng H."/>
            <person name="Zhang Y."/>
            <person name="Qin N."/>
            <person name="Li Z."/>
            <person name="Yang G."/>
            <person name="Yang S."/>
            <person name="Bolund L."/>
            <person name="Kristiansen K."/>
            <person name="Zheng H."/>
            <person name="Li S."/>
            <person name="Zhang X."/>
            <person name="Yang H."/>
            <person name="Wang J."/>
            <person name="Sun R."/>
            <person name="Zhang B."/>
            <person name="Jiang S."/>
            <person name="Wang J."/>
            <person name="Du Y."/>
            <person name="Li S."/>
        </authorList>
    </citation>
    <scope>NUCLEOTIDE SEQUENCE [LARGE SCALE GENOMIC DNA]</scope>
    <source>
        <strain evidence="23">cv. 9930</strain>
    </source>
</reference>
<evidence type="ECO:0000256" key="9">
    <source>
        <dbReference type="ARBA" id="ARBA00022692"/>
    </source>
</evidence>
<evidence type="ECO:0000256" key="3">
    <source>
        <dbReference type="ARBA" id="ARBA00008536"/>
    </source>
</evidence>
<dbReference type="GO" id="GO:0005886">
    <property type="term" value="C:plasma membrane"/>
    <property type="evidence" value="ECO:0000318"/>
    <property type="project" value="GO_Central"/>
</dbReference>
<protein>
    <recommendedName>
        <fullName evidence="5">non-specific serine/threonine protein kinase</fullName>
        <ecNumber evidence="5">2.7.11.1</ecNumber>
    </recommendedName>
</protein>
<evidence type="ECO:0000256" key="14">
    <source>
        <dbReference type="ARBA" id="ARBA00022840"/>
    </source>
</evidence>
<evidence type="ECO:0000256" key="5">
    <source>
        <dbReference type="ARBA" id="ARBA00012513"/>
    </source>
</evidence>
<dbReference type="GO" id="GO:0030246">
    <property type="term" value="F:carbohydrate binding"/>
    <property type="evidence" value="ECO:0007669"/>
    <property type="project" value="UniProtKB-KW"/>
</dbReference>
<feature type="binding site" evidence="19">
    <location>
        <position position="399"/>
    </location>
    <ligand>
        <name>ATP</name>
        <dbReference type="ChEBI" id="CHEBI:30616"/>
    </ligand>
</feature>
<dbReference type="EMBL" id="CM002927">
    <property type="protein sequence ID" value="KGN47473.1"/>
    <property type="molecule type" value="Genomic_DNA"/>
</dbReference>
<dbReference type="InterPro" id="IPR017441">
    <property type="entry name" value="Protein_kinase_ATP_BS"/>
</dbReference>
<accession>A0A0A0KD87</accession>
<dbReference type="SUPFAM" id="SSF56112">
    <property type="entry name" value="Protein kinase-like (PK-like)"/>
    <property type="match status" value="1"/>
</dbReference>
<dbReference type="InterPro" id="IPR000719">
    <property type="entry name" value="Prot_kinase_dom"/>
</dbReference>
<keyword evidence="14 19" id="KW-0067">ATP-binding</keyword>
<dbReference type="STRING" id="3659.A0A0A0KD87"/>
<dbReference type="Gene3D" id="3.30.200.20">
    <property type="entry name" value="Phosphorylase Kinase, domain 1"/>
    <property type="match status" value="1"/>
</dbReference>
<comment type="similarity">
    <text evidence="2">Belongs to the leguminous lectin family.</text>
</comment>
<dbReference type="PROSITE" id="PS50011">
    <property type="entry name" value="PROTEIN_KINASE_DOM"/>
    <property type="match status" value="1"/>
</dbReference>
<organism evidence="22 23">
    <name type="scientific">Cucumis sativus</name>
    <name type="common">Cucumber</name>
    <dbReference type="NCBI Taxonomy" id="3659"/>
    <lineage>
        <taxon>Eukaryota</taxon>
        <taxon>Viridiplantae</taxon>
        <taxon>Streptophyta</taxon>
        <taxon>Embryophyta</taxon>
        <taxon>Tracheophyta</taxon>
        <taxon>Spermatophyta</taxon>
        <taxon>Magnoliopsida</taxon>
        <taxon>eudicotyledons</taxon>
        <taxon>Gunneridae</taxon>
        <taxon>Pentapetalae</taxon>
        <taxon>rosids</taxon>
        <taxon>fabids</taxon>
        <taxon>Cucurbitales</taxon>
        <taxon>Cucurbitaceae</taxon>
        <taxon>Benincaseae</taxon>
        <taxon>Cucumis</taxon>
    </lineage>
</organism>
<keyword evidence="10" id="KW-0732">Signal</keyword>
<evidence type="ECO:0000256" key="6">
    <source>
        <dbReference type="ARBA" id="ARBA00022475"/>
    </source>
</evidence>
<reference evidence="22 23" key="2">
    <citation type="journal article" date="2009" name="PLoS ONE">
        <title>An integrated genetic and cytogenetic map of the cucumber genome.</title>
        <authorList>
            <person name="Ren Y."/>
            <person name="Zhang Z."/>
            <person name="Liu J."/>
            <person name="Staub J.E."/>
            <person name="Han Y."/>
            <person name="Cheng Z."/>
            <person name="Li X."/>
            <person name="Lu J."/>
            <person name="Miao H."/>
            <person name="Kang H."/>
            <person name="Xie B."/>
            <person name="Gu X."/>
            <person name="Wang X."/>
            <person name="Du Y."/>
            <person name="Jin W."/>
            <person name="Huang S."/>
        </authorList>
    </citation>
    <scope>NUCLEOTIDE SEQUENCE [LARGE SCALE GENOMIC DNA]</scope>
    <source>
        <strain evidence="23">cv. 9930</strain>
    </source>
</reference>
<dbReference type="PROSITE" id="PS00307">
    <property type="entry name" value="LECTIN_LEGUME_BETA"/>
    <property type="match status" value="1"/>
</dbReference>
<evidence type="ECO:0000256" key="10">
    <source>
        <dbReference type="ARBA" id="ARBA00022729"/>
    </source>
</evidence>
<reference evidence="22 23" key="4">
    <citation type="journal article" date="2011" name="BMC Genomics">
        <title>RNA-Seq improves annotation of protein-coding genes in the cucumber genome.</title>
        <authorList>
            <person name="Li Z."/>
            <person name="Zhang Z."/>
            <person name="Yan P."/>
            <person name="Huang S."/>
            <person name="Fei Z."/>
            <person name="Lin K."/>
        </authorList>
    </citation>
    <scope>NUCLEOTIDE SEQUENCE [LARGE SCALE GENOMIC DNA]</scope>
    <source>
        <strain evidence="23">cv. 9930</strain>
    </source>
</reference>
<dbReference type="Pfam" id="PF00139">
    <property type="entry name" value="Lectin_legB"/>
    <property type="match status" value="1"/>
</dbReference>
<dbReference type="CDD" id="cd14066">
    <property type="entry name" value="STKc_IRAK"/>
    <property type="match status" value="1"/>
</dbReference>
<evidence type="ECO:0000256" key="2">
    <source>
        <dbReference type="ARBA" id="ARBA00007606"/>
    </source>
</evidence>
<keyword evidence="13" id="KW-0418">Kinase</keyword>
<dbReference type="GO" id="GO:0005524">
    <property type="term" value="F:ATP binding"/>
    <property type="evidence" value="ECO:0007669"/>
    <property type="project" value="UniProtKB-UniRule"/>
</dbReference>
<evidence type="ECO:0000256" key="13">
    <source>
        <dbReference type="ARBA" id="ARBA00022777"/>
    </source>
</evidence>
<reference evidence="22 23" key="3">
    <citation type="journal article" date="2010" name="BMC Genomics">
        <title>Transcriptome sequencing and comparative analysis of cucumber flowers with different sex types.</title>
        <authorList>
            <person name="Guo S."/>
            <person name="Zheng Y."/>
            <person name="Joung J.G."/>
            <person name="Liu S."/>
            <person name="Zhang Z."/>
            <person name="Crasta O.R."/>
            <person name="Sobral B.W."/>
            <person name="Xu Y."/>
            <person name="Huang S."/>
            <person name="Fei Z."/>
        </authorList>
    </citation>
    <scope>NUCLEOTIDE SEQUENCE [LARGE SCALE GENOMIC DNA]</scope>
    <source>
        <strain evidence="23">cv. 9930</strain>
    </source>
</reference>
<dbReference type="Gramene" id="KGN47473">
    <property type="protein sequence ID" value="KGN47473"/>
    <property type="gene ID" value="Csa_6G338050"/>
</dbReference>
<proteinExistence type="inferred from homology"/>
<sequence>MSMNLSLPIIILIFFLFLSHFPFLSLSFLLNQNITLSGDAHLRNNAIFLTQERDCLSLSPNSSSSASGFGSAVYVNPVRFLDSSTNSSASFSSRFSLSILPTPLCSFPDGFAFLIASDPESFTLSNSHIPLPNPSHSSPFSFIAVEFDTNFDSNLGDINDNHLGLNVNSPTSLTSVDFRSHGIVLKNGRKITAWIEYRDDSKTIRVWVGYSQTRPVNPLLAAPMDLSKQFKEFMYVGFSASNGQGSALFIVDRWQFRTFGLLPSLSPVDTINEGAGCFMCSSEDLNSDNSRFVDASERRKKSGEMSLVFGGLAAFACSGALILGFVSYTLIKKLRSRVCRGREIDRTCLVKMNRIPTRLSLGEIKLATMGFNQNRVVGEGGSATVYKGSLPSGVEVAVKRFEQGMANNRLPNPFATEFATMVGCLRHKNLVQLHGWCCEANELVLVYEYLANGSLAKLLHETSPNSQFVIPWKKRVSIVLGVASALTYLHEECERQIIHRDVKTCNILLDADLNAKLGDFGLAEVYEHSSLTRIATIPAGTMGYLAPEYLYYGVPTVKTDVYSFGVVILEVASGKRPVDEGGMVLVDWIWVLWGVRSLIEAADPRLMGNYDVVEMERMLMVGLFCVHPNNEKRPTVKEAVRILRGEAPLPVLPLRKPMVGIRPILSDDFEDLENPCSDYIAFEEPAWMTPKSEFG</sequence>
<dbReference type="GO" id="GO:0004674">
    <property type="term" value="F:protein serine/threonine kinase activity"/>
    <property type="evidence" value="ECO:0007669"/>
    <property type="project" value="UniProtKB-KW"/>
</dbReference>
<dbReference type="InterPro" id="IPR011009">
    <property type="entry name" value="Kinase-like_dom_sf"/>
</dbReference>
<dbReference type="CDD" id="cd06899">
    <property type="entry name" value="lectin_legume_LecRK_Arcelin_ConA"/>
    <property type="match status" value="1"/>
</dbReference>
<keyword evidence="18" id="KW-0325">Glycoprotein</keyword>
<keyword evidence="11" id="KW-0430">Lectin</keyword>
<evidence type="ECO:0000256" key="16">
    <source>
        <dbReference type="ARBA" id="ARBA00023136"/>
    </source>
</evidence>
<keyword evidence="16 20" id="KW-0472">Membrane</keyword>
<evidence type="ECO:0000256" key="4">
    <source>
        <dbReference type="ARBA" id="ARBA00010217"/>
    </source>
</evidence>